<dbReference type="EMBL" id="GU071098">
    <property type="protein sequence ID" value="ADO98176.1"/>
    <property type="molecule type" value="Genomic_DNA"/>
</dbReference>
<sequence>MGSSENIDYGDIVDNVEPERDENFFFVNDWGLITATADVLPFGPINVVDGRDALGRSRSQWIPENANTVLFDVNDTALEKAVTPWIGSGTIQEIGSGLERIVIPDLGAAGAVIFIPSGTAEESISRGNYDGAGAIAKSGLSATDLDQVYPYVGSGDITLSGTTTTPYNEAYLPVIKNAFRVKGGDNRLFDVEKVIYNYARSVSDVFEKEDNGTITVREGASFDNLNVTFDEVITDPLAKERSFSDEDQVEFESYGNILDTPTSAEDYGVLEQQLQGGIFFDEYQATFVKGNDAIVRGYEGLGTFKKEGAADEDRFFAYSGSGTATFSGENFFSQAPQSTIFGVGDKITASGSADEAFVPATVDNTVLFGISGDGAESRNILPTTRKALLRPSGSVSGIAIVTGSGDKSNTVLFNTSGAATDVVLVKDYENTNLFDISGGMQQGVPVYTPSWFSATGESATEEYDWGLITATPTQLSEDWGPINTNDETIPKVAENWGFLLGEFNYVQVGGQHYPNRDTFSVGESSLIVQTAGTTGVATFLLSEDLDIAAAIQYESSGITGIATYKAGINIFGANWFSQAPQHTVFGEEGAITIGISTANESITPFIPEGSGSLFTIGGAAESSTKAYLVGDYQFISGAANVNFAPHITGVGTGTFSQGREPYQTYARKINIPDDEFGGTISLTGNTIFEKNTDSYNESSILFGTENEDYGSISVEDVGRGFSLSSLGIGLTSVESLDAGDITFDNSQQTGLTYDEAVGGPGVLPSFDKNQQYNVRFDSNVVAEDRGILGISSVGGRPYTRLYPSDTGFDQQEINNGYEDAGFITDPAPRESQFPFGKIVFPTIPAKFTQFIPSWIGSGTLNVSGTSIERVAVASSTTSLFDFVSGADERFIAQTPEGTVLFDISGTANESVTKDFVGSGSITLESGVGITTYRRILDIKGVGSATFSGSGVIRSSFDPPEGTYLHIFGDGYSDFKVSFATQSQKATLRLVGELTHPDIDFTPHYGIDRNIGIETGMFLLPGGGLNEDGTGPGIVTTRFLPKYPATGRITIDGKAIGRTNAPILTDGTIYILGIGTEGNGQIGDDGIGDLNGVEFGAKERFVPATEFGAGSLLFDFQTTGAEARPVKVFGYYGDDKDPGTSGQITIRQEGGILTIERTVVPEIGSGTFTYSGAGQGEATTSVEIGSGSLFAIGGIAESTTAAELVAGTSIFNGTAEESFSAQTPEDTATITLSGTGVAQRRFEPVGSGTLTLSNDQRVVTGIILSPTGSGTFSILGGAAEATVEPSAARAILTDITGVAETRYFQVFQDFVPSGTFTLSGELTHPDIDFTPAYTGSGITTISGSADEVDLVREIGVGIATFSGAAVVRITADDLEGTVLFDTKGASALTALNQVYGYYGDDRDPGTSGITTISGVGITKPIQVFGYYGDDKDPGTSGGFTFSNTPLVHPFVDYTPSIGIGVAVLYQTSGTAVESFTFANYETQGRFKGLAGSKESLARATYVGIGQINTFGAGQTEYAVIEEGRTYVVII</sequence>
<dbReference type="RefSeq" id="YP_004324163.1">
    <property type="nucleotide sequence ID" value="NC_015287.1"/>
</dbReference>
<name>E3SL28_9CAUD</name>
<accession>E3SL28</accession>
<evidence type="ECO:0000313" key="1">
    <source>
        <dbReference type="EMBL" id="ADO98176.1"/>
    </source>
</evidence>
<reference evidence="1 2" key="1">
    <citation type="journal article" date="2010" name="Environ. Microbiol.">
        <title>Genomic analysis of oceanic cyanobacterial myoviruses compared with T4-like myoviruses from diverse hosts and environments.</title>
        <authorList>
            <person name="Sullivan M.B."/>
            <person name="Huang K.H."/>
            <person name="Ignacio-Espinoza J.C."/>
            <person name="Berlin A.M."/>
            <person name="Kelly L."/>
            <person name="Weigele P.R."/>
            <person name="DeFrancesco A.S."/>
            <person name="Kern S.E."/>
            <person name="Thompson L.R."/>
            <person name="Young S."/>
            <person name="Yandava C."/>
            <person name="Fu R."/>
            <person name="Krastins B."/>
            <person name="Chase M."/>
            <person name="Sarracino D."/>
            <person name="Osburne M.S."/>
            <person name="Henn M.R."/>
            <person name="Chisholm S.W."/>
        </authorList>
    </citation>
    <scope>NUCLEOTIDE SEQUENCE [LARGE SCALE GENOMIC DNA]</scope>
    <source>
        <strain evidence="1">8109-3</strain>
    </source>
</reference>
<proteinExistence type="predicted"/>
<dbReference type="Proteomes" id="UP000006527">
    <property type="component" value="Segment"/>
</dbReference>
<keyword evidence="2" id="KW-1185">Reference proteome</keyword>
<dbReference type="GeneID" id="10328679"/>
<dbReference type="KEGG" id="vg:10328679"/>
<organism evidence="1 2">
    <name type="scientific">Synechococcus phage S-SSM7</name>
    <dbReference type="NCBI Taxonomy" id="445686"/>
    <lineage>
        <taxon>Viruses</taxon>
        <taxon>Duplodnaviria</taxon>
        <taxon>Heunggongvirae</taxon>
        <taxon>Uroviricota</taxon>
        <taxon>Caudoviricetes</taxon>
        <taxon>Pantevenvirales</taxon>
        <taxon>Kyanoviridae</taxon>
        <taxon>Lipsvirus</taxon>
        <taxon>Lipsvirus ssm7</taxon>
    </lineage>
</organism>
<gene>
    <name evidence="1" type="ORF">SSSM7_110</name>
</gene>
<protein>
    <submittedName>
        <fullName evidence="1">Uncharacterized protein</fullName>
    </submittedName>
</protein>
<evidence type="ECO:0000313" key="2">
    <source>
        <dbReference type="Proteomes" id="UP000006527"/>
    </source>
</evidence>